<dbReference type="HOGENOM" id="CLU_1073905_0_0_1"/>
<dbReference type="InterPro" id="IPR036388">
    <property type="entry name" value="WH-like_DNA-bd_sf"/>
</dbReference>
<name>K2QTU4_MACPH</name>
<keyword evidence="3 6" id="KW-0238">DNA-binding</keyword>
<dbReference type="SUPFAM" id="SSF46785">
    <property type="entry name" value="Winged helix' DNA-binding domain"/>
    <property type="match status" value="1"/>
</dbReference>
<evidence type="ECO:0000313" key="9">
    <source>
        <dbReference type="EMBL" id="EKG13176.1"/>
    </source>
</evidence>
<dbReference type="GO" id="GO:0000978">
    <property type="term" value="F:RNA polymerase II cis-regulatory region sequence-specific DNA binding"/>
    <property type="evidence" value="ECO:0007669"/>
    <property type="project" value="TreeGrafter"/>
</dbReference>
<feature type="region of interest" description="Disordered" evidence="7">
    <location>
        <begin position="1"/>
        <end position="21"/>
    </location>
</feature>
<dbReference type="AlphaFoldDB" id="K2QTU4"/>
<evidence type="ECO:0000313" key="10">
    <source>
        <dbReference type="Proteomes" id="UP000007129"/>
    </source>
</evidence>
<dbReference type="PROSITE" id="PS50039">
    <property type="entry name" value="FORK_HEAD_3"/>
    <property type="match status" value="1"/>
</dbReference>
<dbReference type="PANTHER" id="PTHR45881:SF5">
    <property type="entry name" value="FORK-HEAD DOMAIN-CONTAINING PROTEIN"/>
    <property type="match status" value="1"/>
</dbReference>
<keyword evidence="4" id="KW-0804">Transcription</keyword>
<dbReference type="InterPro" id="IPR030456">
    <property type="entry name" value="TF_fork_head_CS_2"/>
</dbReference>
<evidence type="ECO:0000256" key="4">
    <source>
        <dbReference type="ARBA" id="ARBA00023163"/>
    </source>
</evidence>
<organism evidence="9 10">
    <name type="scientific">Macrophomina phaseolina (strain MS6)</name>
    <name type="common">Charcoal rot fungus</name>
    <dbReference type="NCBI Taxonomy" id="1126212"/>
    <lineage>
        <taxon>Eukaryota</taxon>
        <taxon>Fungi</taxon>
        <taxon>Dikarya</taxon>
        <taxon>Ascomycota</taxon>
        <taxon>Pezizomycotina</taxon>
        <taxon>Dothideomycetes</taxon>
        <taxon>Dothideomycetes incertae sedis</taxon>
        <taxon>Botryosphaeriales</taxon>
        <taxon>Botryosphaeriaceae</taxon>
        <taxon>Macrophomina</taxon>
    </lineage>
</organism>
<keyword evidence="5 6" id="KW-0539">Nucleus</keyword>
<comment type="subcellular location">
    <subcellularLocation>
        <location evidence="1 6">Nucleus</location>
    </subcellularLocation>
</comment>
<evidence type="ECO:0000256" key="3">
    <source>
        <dbReference type="ARBA" id="ARBA00023125"/>
    </source>
</evidence>
<dbReference type="InterPro" id="IPR001766">
    <property type="entry name" value="Fork_head_dom"/>
</dbReference>
<accession>K2QTU4</accession>
<feature type="domain" description="Fork-head" evidence="8">
    <location>
        <begin position="67"/>
        <end position="163"/>
    </location>
</feature>
<dbReference type="SMART" id="SM00339">
    <property type="entry name" value="FH"/>
    <property type="match status" value="1"/>
</dbReference>
<dbReference type="STRING" id="1126212.K2QTU4"/>
<feature type="region of interest" description="Disordered" evidence="7">
    <location>
        <begin position="205"/>
        <end position="259"/>
    </location>
</feature>
<dbReference type="EMBL" id="AHHD01000416">
    <property type="protein sequence ID" value="EKG13176.1"/>
    <property type="molecule type" value="Genomic_DNA"/>
</dbReference>
<dbReference type="InterPro" id="IPR036390">
    <property type="entry name" value="WH_DNA-bd_sf"/>
</dbReference>
<dbReference type="GO" id="GO:0005634">
    <property type="term" value="C:nucleus"/>
    <property type="evidence" value="ECO:0007669"/>
    <property type="project" value="UniProtKB-SubCell"/>
</dbReference>
<dbReference type="OrthoDB" id="5954824at2759"/>
<evidence type="ECO:0000256" key="1">
    <source>
        <dbReference type="ARBA" id="ARBA00004123"/>
    </source>
</evidence>
<evidence type="ECO:0000256" key="7">
    <source>
        <dbReference type="SAM" id="MobiDB-lite"/>
    </source>
</evidence>
<dbReference type="Proteomes" id="UP000007129">
    <property type="component" value="Unassembled WGS sequence"/>
</dbReference>
<proteinExistence type="predicted"/>
<evidence type="ECO:0000256" key="5">
    <source>
        <dbReference type="ARBA" id="ARBA00023242"/>
    </source>
</evidence>
<evidence type="ECO:0000256" key="6">
    <source>
        <dbReference type="PROSITE-ProRule" id="PRU00089"/>
    </source>
</evidence>
<evidence type="ECO:0000259" key="8">
    <source>
        <dbReference type="PROSITE" id="PS50039"/>
    </source>
</evidence>
<keyword evidence="2" id="KW-0805">Transcription regulation</keyword>
<dbReference type="VEuPathDB" id="FungiDB:MPH_09751"/>
<dbReference type="GO" id="GO:0000981">
    <property type="term" value="F:DNA-binding transcription factor activity, RNA polymerase II-specific"/>
    <property type="evidence" value="ECO:0007669"/>
    <property type="project" value="TreeGrafter"/>
</dbReference>
<dbReference type="PANTHER" id="PTHR45881">
    <property type="entry name" value="CHECKPOINT SUPPRESSOR 1-LIKE, ISOFORM A-RELATED"/>
    <property type="match status" value="1"/>
</dbReference>
<dbReference type="Pfam" id="PF00250">
    <property type="entry name" value="Forkhead"/>
    <property type="match status" value="1"/>
</dbReference>
<protein>
    <submittedName>
        <fullName evidence="9">Transcription factor fork head</fullName>
    </submittedName>
</protein>
<feature type="DNA-binding region" description="Fork-head" evidence="6">
    <location>
        <begin position="67"/>
        <end position="163"/>
    </location>
</feature>
<dbReference type="PROSITE" id="PS00658">
    <property type="entry name" value="FORK_HEAD_2"/>
    <property type="match status" value="1"/>
</dbReference>
<dbReference type="Gene3D" id="1.10.10.10">
    <property type="entry name" value="Winged helix-like DNA-binding domain superfamily/Winged helix DNA-binding domain"/>
    <property type="match status" value="1"/>
</dbReference>
<comment type="caution">
    <text evidence="9">The sequence shown here is derived from an EMBL/GenBank/DDBJ whole genome shotgun (WGS) entry which is preliminary data.</text>
</comment>
<dbReference type="InParanoid" id="K2QTU4"/>
<dbReference type="eggNOG" id="KOG2294">
    <property type="taxonomic scope" value="Eukaryota"/>
</dbReference>
<reference evidence="9 10" key="1">
    <citation type="journal article" date="2012" name="BMC Genomics">
        <title>Tools to kill: Genome of one of the most destructive plant pathogenic fungi Macrophomina phaseolina.</title>
        <authorList>
            <person name="Islam M.S."/>
            <person name="Haque M.S."/>
            <person name="Islam M.M."/>
            <person name="Emdad E.M."/>
            <person name="Halim A."/>
            <person name="Hossen Q.M.M."/>
            <person name="Hossain M.Z."/>
            <person name="Ahmed B."/>
            <person name="Rahim S."/>
            <person name="Rahman M.S."/>
            <person name="Alam M.M."/>
            <person name="Hou S."/>
            <person name="Wan X."/>
            <person name="Saito J.A."/>
            <person name="Alam M."/>
        </authorList>
    </citation>
    <scope>NUCLEOTIDE SEQUENCE [LARGE SCALE GENOMIC DNA]</scope>
    <source>
        <strain evidence="9 10">MS6</strain>
    </source>
</reference>
<gene>
    <name evidence="9" type="ORF">MPH_09751</name>
</gene>
<sequence length="259" mass="28670">MEEAFSGLSTKDDPQSMDTDVCPSPASQCLPYHGSSIYHHPDQEFNRGPHGERTDVVGNGQENVNMEKDEPYSKLIYRALMDTPGHTMVLRDIYQWFKVNTDKTDKETKGWQNSIRHNLSMNGAFDKVEQAPGEDTKKGNMWRLTEEAIREGVKSTTRYRKPHNLIDCPSFPQSPTQDQSWAFNTISDTSVLFTPANGLFGGEPLGVTEFGLTPSESPSLSDADGPPTPTHNPGGLDVDPDGHLAPPAPTNFYEAEGRM</sequence>
<evidence type="ECO:0000256" key="2">
    <source>
        <dbReference type="ARBA" id="ARBA00023015"/>
    </source>
</evidence>